<dbReference type="Pfam" id="PF00005">
    <property type="entry name" value="ABC_tran"/>
    <property type="match status" value="1"/>
</dbReference>
<keyword evidence="2" id="KW-0547">Nucleotide-binding</keyword>
<dbReference type="InterPro" id="IPR015854">
    <property type="entry name" value="ABC_transpr_LolD-like"/>
</dbReference>
<dbReference type="PANTHER" id="PTHR24220">
    <property type="entry name" value="IMPORT ATP-BINDING PROTEIN"/>
    <property type="match status" value="1"/>
</dbReference>
<dbReference type="InterPro" id="IPR027417">
    <property type="entry name" value="P-loop_NTPase"/>
</dbReference>
<dbReference type="CDD" id="cd03255">
    <property type="entry name" value="ABC_MJ0796_LolCDE_FtsE"/>
    <property type="match status" value="1"/>
</dbReference>
<dbReference type="AlphaFoldDB" id="A0A106BZC7"/>
<keyword evidence="1" id="KW-0813">Transport</keyword>
<dbReference type="SMART" id="SM00382">
    <property type="entry name" value="AAA"/>
    <property type="match status" value="1"/>
</dbReference>
<dbReference type="InterPro" id="IPR003593">
    <property type="entry name" value="AAA+_ATPase"/>
</dbReference>
<dbReference type="PROSITE" id="PS50893">
    <property type="entry name" value="ABC_TRANSPORTER_2"/>
    <property type="match status" value="1"/>
</dbReference>
<comment type="caution">
    <text evidence="5">The sequence shown here is derived from an EMBL/GenBank/DDBJ whole genome shotgun (WGS) entry which is preliminary data.</text>
</comment>
<evidence type="ECO:0000313" key="5">
    <source>
        <dbReference type="EMBL" id="KVX01381.1"/>
    </source>
</evidence>
<dbReference type="InterPro" id="IPR017871">
    <property type="entry name" value="ABC_transporter-like_CS"/>
</dbReference>
<dbReference type="Gene3D" id="3.40.50.300">
    <property type="entry name" value="P-loop containing nucleotide triphosphate hydrolases"/>
    <property type="match status" value="1"/>
</dbReference>
<evidence type="ECO:0000313" key="6">
    <source>
        <dbReference type="Proteomes" id="UP000055702"/>
    </source>
</evidence>
<evidence type="ECO:0000256" key="3">
    <source>
        <dbReference type="ARBA" id="ARBA00022840"/>
    </source>
</evidence>
<dbReference type="InterPro" id="IPR003439">
    <property type="entry name" value="ABC_transporter-like_ATP-bd"/>
</dbReference>
<reference evidence="5 6" key="1">
    <citation type="submission" date="2016-01" db="EMBL/GenBank/DDBJ databases">
        <title>Draft genome of the antarctic isolate Shewanella frigidimarina Ag06-30.</title>
        <authorList>
            <person name="Parmeciano Di Noto G."/>
            <person name="Vazquez S."/>
            <person name="Mac Cormack W."/>
            <person name="Iriarte A."/>
            <person name="Quiroga C."/>
        </authorList>
    </citation>
    <scope>NUCLEOTIDE SEQUENCE [LARGE SCALE GENOMIC DNA]</scope>
    <source>
        <strain evidence="5 6">Ag06-30</strain>
    </source>
</reference>
<evidence type="ECO:0000256" key="2">
    <source>
        <dbReference type="ARBA" id="ARBA00022741"/>
    </source>
</evidence>
<dbReference type="RefSeq" id="WP_059746236.1">
    <property type="nucleotide sequence ID" value="NZ_LRDC01000024.1"/>
</dbReference>
<organism evidence="5">
    <name type="scientific">Shewanella frigidimarina</name>
    <dbReference type="NCBI Taxonomy" id="56812"/>
    <lineage>
        <taxon>Bacteria</taxon>
        <taxon>Pseudomonadati</taxon>
        <taxon>Pseudomonadota</taxon>
        <taxon>Gammaproteobacteria</taxon>
        <taxon>Alteromonadales</taxon>
        <taxon>Shewanellaceae</taxon>
        <taxon>Shewanella</taxon>
    </lineage>
</organism>
<dbReference type="GO" id="GO:0005524">
    <property type="term" value="F:ATP binding"/>
    <property type="evidence" value="ECO:0007669"/>
    <property type="project" value="UniProtKB-KW"/>
</dbReference>
<protein>
    <submittedName>
        <fullName evidence="5">ABC transporter ATP-binding protein</fullName>
    </submittedName>
</protein>
<dbReference type="PANTHER" id="PTHR24220:SF611">
    <property type="entry name" value="ATP-BINDING COMPONENT OF ABC TRANSPORTER-RELATED"/>
    <property type="match status" value="1"/>
</dbReference>
<keyword evidence="3 5" id="KW-0067">ATP-binding</keyword>
<sequence>MSIVLSDVTFHYPQQKPPVLSISSWSLPQAEQAFIYGPSGCGKSTLLGLLSGVLPVSSGELTILDQRIDRMNGRQRNQFRAKHIGYVFQQFNLIPYLSAIDNIRLASYFAKKASNHHLNNDINILLTSLNMPTQDWGVPVNQLSLGQQQRVAIARALINKPSLLIADEPTSSLDHENRDAFMALLMSIVAENHISLLFVSHDMSLSQYFNRVEALSDINQR</sequence>
<evidence type="ECO:0000256" key="1">
    <source>
        <dbReference type="ARBA" id="ARBA00022448"/>
    </source>
</evidence>
<name>A0A106BZC7_SHEFR</name>
<dbReference type="InterPro" id="IPR017911">
    <property type="entry name" value="MacB-like_ATP-bd"/>
</dbReference>
<accession>A0A106BZC7</accession>
<feature type="domain" description="ABC transporter" evidence="4">
    <location>
        <begin position="3"/>
        <end position="221"/>
    </location>
</feature>
<evidence type="ECO:0000259" key="4">
    <source>
        <dbReference type="PROSITE" id="PS50893"/>
    </source>
</evidence>
<dbReference type="GO" id="GO:0005886">
    <property type="term" value="C:plasma membrane"/>
    <property type="evidence" value="ECO:0007669"/>
    <property type="project" value="TreeGrafter"/>
</dbReference>
<dbReference type="GO" id="GO:0022857">
    <property type="term" value="F:transmembrane transporter activity"/>
    <property type="evidence" value="ECO:0007669"/>
    <property type="project" value="TreeGrafter"/>
</dbReference>
<dbReference type="SUPFAM" id="SSF52540">
    <property type="entry name" value="P-loop containing nucleoside triphosphate hydrolases"/>
    <property type="match status" value="1"/>
</dbReference>
<gene>
    <name evidence="5" type="ORF">AWJ07_17740</name>
</gene>
<dbReference type="GO" id="GO:0016887">
    <property type="term" value="F:ATP hydrolysis activity"/>
    <property type="evidence" value="ECO:0007669"/>
    <property type="project" value="InterPro"/>
</dbReference>
<dbReference type="PROSITE" id="PS00211">
    <property type="entry name" value="ABC_TRANSPORTER_1"/>
    <property type="match status" value="1"/>
</dbReference>
<proteinExistence type="predicted"/>
<dbReference type="EMBL" id="LRDC01000024">
    <property type="protein sequence ID" value="KVX01381.1"/>
    <property type="molecule type" value="Genomic_DNA"/>
</dbReference>
<dbReference type="Proteomes" id="UP000055702">
    <property type="component" value="Unassembled WGS sequence"/>
</dbReference>